<comment type="caution">
    <text evidence="1">The sequence shown here is derived from an EMBL/GenBank/DDBJ whole genome shotgun (WGS) entry which is preliminary data.</text>
</comment>
<dbReference type="Proteomes" id="UP001044222">
    <property type="component" value="Chromosome 8"/>
</dbReference>
<proteinExistence type="predicted"/>
<name>A0A9D3MDK4_ANGAN</name>
<evidence type="ECO:0000313" key="1">
    <source>
        <dbReference type="EMBL" id="KAG5843773.1"/>
    </source>
</evidence>
<dbReference type="AlphaFoldDB" id="A0A9D3MDK4"/>
<gene>
    <name evidence="1" type="ORF">ANANG_G00154470</name>
</gene>
<protein>
    <submittedName>
        <fullName evidence="1">Uncharacterized protein</fullName>
    </submittedName>
</protein>
<sequence>MPSTEIFIPTQTFLFWKYLFLLLHITLTLQPSLSFHLFLSLSPPFLSHSLSPVSLCHFPSLSLTLSLCPCLSLCLSVSLSLPMQLLFSFSPKWGKAAPLPPMK</sequence>
<keyword evidence="2" id="KW-1185">Reference proteome</keyword>
<reference evidence="1" key="1">
    <citation type="submission" date="2021-01" db="EMBL/GenBank/DDBJ databases">
        <title>A chromosome-scale assembly of European eel, Anguilla anguilla.</title>
        <authorList>
            <person name="Henkel C."/>
            <person name="Jong-Raadsen S.A."/>
            <person name="Dufour S."/>
            <person name="Weltzien F.-A."/>
            <person name="Palstra A.P."/>
            <person name="Pelster B."/>
            <person name="Spaink H.P."/>
            <person name="Van Den Thillart G.E."/>
            <person name="Jansen H."/>
            <person name="Zahm M."/>
            <person name="Klopp C."/>
            <person name="Cedric C."/>
            <person name="Louis A."/>
            <person name="Berthelot C."/>
            <person name="Parey E."/>
            <person name="Roest Crollius H."/>
            <person name="Montfort J."/>
            <person name="Robinson-Rechavi M."/>
            <person name="Bucao C."/>
            <person name="Bouchez O."/>
            <person name="Gislard M."/>
            <person name="Lluch J."/>
            <person name="Milhes M."/>
            <person name="Lampietro C."/>
            <person name="Lopez Roques C."/>
            <person name="Donnadieu C."/>
            <person name="Braasch I."/>
            <person name="Desvignes T."/>
            <person name="Postlethwait J."/>
            <person name="Bobe J."/>
            <person name="Guiguen Y."/>
            <person name="Dirks R."/>
        </authorList>
    </citation>
    <scope>NUCLEOTIDE SEQUENCE</scope>
    <source>
        <strain evidence="1">Tag_6206</strain>
        <tissue evidence="1">Liver</tissue>
    </source>
</reference>
<dbReference type="EMBL" id="JAFIRN010000008">
    <property type="protein sequence ID" value="KAG5843773.1"/>
    <property type="molecule type" value="Genomic_DNA"/>
</dbReference>
<accession>A0A9D3MDK4</accession>
<evidence type="ECO:0000313" key="2">
    <source>
        <dbReference type="Proteomes" id="UP001044222"/>
    </source>
</evidence>
<organism evidence="1 2">
    <name type="scientific">Anguilla anguilla</name>
    <name type="common">European freshwater eel</name>
    <name type="synonym">Muraena anguilla</name>
    <dbReference type="NCBI Taxonomy" id="7936"/>
    <lineage>
        <taxon>Eukaryota</taxon>
        <taxon>Metazoa</taxon>
        <taxon>Chordata</taxon>
        <taxon>Craniata</taxon>
        <taxon>Vertebrata</taxon>
        <taxon>Euteleostomi</taxon>
        <taxon>Actinopterygii</taxon>
        <taxon>Neopterygii</taxon>
        <taxon>Teleostei</taxon>
        <taxon>Anguilliformes</taxon>
        <taxon>Anguillidae</taxon>
        <taxon>Anguilla</taxon>
    </lineage>
</organism>